<organism evidence="1 2">
    <name type="scientific">Phytophthora aleatoria</name>
    <dbReference type="NCBI Taxonomy" id="2496075"/>
    <lineage>
        <taxon>Eukaryota</taxon>
        <taxon>Sar</taxon>
        <taxon>Stramenopiles</taxon>
        <taxon>Oomycota</taxon>
        <taxon>Peronosporomycetes</taxon>
        <taxon>Peronosporales</taxon>
        <taxon>Peronosporaceae</taxon>
        <taxon>Phytophthora</taxon>
    </lineage>
</organism>
<dbReference type="AlphaFoldDB" id="A0A8J5I4A9"/>
<evidence type="ECO:0000313" key="2">
    <source>
        <dbReference type="Proteomes" id="UP000709295"/>
    </source>
</evidence>
<protein>
    <submittedName>
        <fullName evidence="1">Uncharacterized protein</fullName>
    </submittedName>
</protein>
<comment type="caution">
    <text evidence="1">The sequence shown here is derived from an EMBL/GenBank/DDBJ whole genome shotgun (WGS) entry which is preliminary data.</text>
</comment>
<dbReference type="Proteomes" id="UP000709295">
    <property type="component" value="Unassembled WGS sequence"/>
</dbReference>
<name>A0A8J5I4A9_9STRA</name>
<gene>
    <name evidence="1" type="ORF">JG688_00016414</name>
</gene>
<reference evidence="1" key="1">
    <citation type="submission" date="2021-01" db="EMBL/GenBank/DDBJ databases">
        <title>Phytophthora aleatoria, a newly-described species from Pinus radiata is distinct from Phytophthora cactorum isolates based on comparative genomics.</title>
        <authorList>
            <person name="Mcdougal R."/>
            <person name="Panda P."/>
            <person name="Williams N."/>
            <person name="Studholme D.J."/>
        </authorList>
    </citation>
    <scope>NUCLEOTIDE SEQUENCE</scope>
    <source>
        <strain evidence="1">NZFS 4037</strain>
    </source>
</reference>
<dbReference type="EMBL" id="JAENGY010002035">
    <property type="protein sequence ID" value="KAG6945730.1"/>
    <property type="molecule type" value="Genomic_DNA"/>
</dbReference>
<proteinExistence type="predicted"/>
<keyword evidence="2" id="KW-1185">Reference proteome</keyword>
<accession>A0A8J5I4A9</accession>
<sequence length="83" mass="8916">MLAEISSNLAWMHLRTDLVMPTLGENLSVSFSSQAKVHGHCGTRIETTSLTPLACTVKEAGQILSSHATNQDASSIMKEAFNV</sequence>
<evidence type="ECO:0000313" key="1">
    <source>
        <dbReference type="EMBL" id="KAG6945730.1"/>
    </source>
</evidence>
<feature type="non-terminal residue" evidence="1">
    <location>
        <position position="83"/>
    </location>
</feature>